<dbReference type="RefSeq" id="WP_106220116.1">
    <property type="nucleotide sequence ID" value="NZ_PVWP01000002.1"/>
</dbReference>
<feature type="region of interest" description="Disordered" evidence="4">
    <location>
        <begin position="740"/>
        <end position="773"/>
    </location>
</feature>
<evidence type="ECO:0000256" key="2">
    <source>
        <dbReference type="ARBA" id="ARBA00022801"/>
    </source>
</evidence>
<keyword evidence="1" id="KW-0540">Nuclease</keyword>
<dbReference type="InterPro" id="IPR003029">
    <property type="entry name" value="S1_domain"/>
</dbReference>
<dbReference type="Pfam" id="PF00575">
    <property type="entry name" value="S1"/>
    <property type="match status" value="1"/>
</dbReference>
<dbReference type="Pfam" id="PF08206">
    <property type="entry name" value="OB_RNB"/>
    <property type="match status" value="1"/>
</dbReference>
<evidence type="ECO:0000259" key="5">
    <source>
        <dbReference type="PROSITE" id="PS50126"/>
    </source>
</evidence>
<dbReference type="SMART" id="SM00357">
    <property type="entry name" value="CSP"/>
    <property type="match status" value="1"/>
</dbReference>
<dbReference type="PANTHER" id="PTHR23355">
    <property type="entry name" value="RIBONUCLEASE"/>
    <property type="match status" value="1"/>
</dbReference>
<feature type="domain" description="S1 motif" evidence="5">
    <location>
        <begin position="656"/>
        <end position="737"/>
    </location>
</feature>
<dbReference type="SMART" id="SM00316">
    <property type="entry name" value="S1"/>
    <property type="match status" value="1"/>
</dbReference>
<dbReference type="InterPro" id="IPR013223">
    <property type="entry name" value="RNase_B_OB_dom"/>
</dbReference>
<keyword evidence="2" id="KW-0378">Hydrolase</keyword>
<gene>
    <name evidence="6" type="ORF">C7B81_04680</name>
</gene>
<dbReference type="Pfam" id="PF00773">
    <property type="entry name" value="RNB"/>
    <property type="match status" value="1"/>
</dbReference>
<dbReference type="InterPro" id="IPR012340">
    <property type="entry name" value="NA-bd_OB-fold"/>
</dbReference>
<accession>A0ABX5FCR5</accession>
<feature type="compositionally biased region" description="Acidic residues" evidence="4">
    <location>
        <begin position="748"/>
        <end position="762"/>
    </location>
</feature>
<sequence>MKFTVADLLDHLSTTDAVALAKLEKSLGLTTKTCKQQLRIGLDALLRLGLVEEDGEGVRACETPELIPARLRCSSKGFCFALREDGGEDIYIRDHQLNHAWNGDRVLVKITREGGRRRSPEGGVQCILERQTPSLLAQVERQDGQLVAVPLDDRLLTSVALPEEDAVHLDPAEEAVVEVKIDRFPVAQFGPAGHVARSLPVHGGEAADTELLLAKHRLQERPACPRTTLKQPVAKGRADLTALPTLILEAWEGGEAPALPAVSLEEREGGWRLWVHSPAVAERIGMGNSLDTWLREQGEAICLGRRWLPLLPAALAKACGFRPGESQAAVSVALELDAEGALEHFRFSLSQITPDARVDRAAMQALAERKPKARTVPAALKPLKDHLPLLEQLVQLSSLLRQRRLAAGSIDLDLPMPALDSLGDLRAPAPDAALQGWLVELPAEDPVAILREAVLVAHRALGRHLLALELPALFALNPAAEATDINDVAKAALALDIPMELSADGNASAAELAAVFAATDRGRPLQQQLRDALRPVQLAAEAGPHAVAGEETAVAPWCCPTLHYADLWNQQLLVSLLVDGKDRPSVRHKISTDLASDACHGSTDWPLLTPGQLAPYQQGQEQGLAQRLNGRCRFLQELQADVLALAQARHTEPLVGQTLPGVISGVQSYGFFVEVPPSQVEGLVHVSSLKDDWYEYRSRQNRLVGRKFRRTYMVGDGVDVEIQKVDALRHQIDLAVLQPEDFERVDEGAGDDGPEAAGDETAGDGAGPSADEG</sequence>
<dbReference type="SMART" id="SM00955">
    <property type="entry name" value="RNB"/>
    <property type="match status" value="1"/>
</dbReference>
<dbReference type="Proteomes" id="UP000238218">
    <property type="component" value="Unassembled WGS sequence"/>
</dbReference>
<keyword evidence="3" id="KW-0269">Exonuclease</keyword>
<organism evidence="6 7">
    <name type="scientific">Aphanothece cf. minutissima CCALA 015</name>
    <dbReference type="NCBI Taxonomy" id="2107695"/>
    <lineage>
        <taxon>Bacteria</taxon>
        <taxon>Bacillati</taxon>
        <taxon>Cyanobacteriota</taxon>
        <taxon>Cyanophyceae</taxon>
        <taxon>Oscillatoriophycideae</taxon>
        <taxon>Chroococcales</taxon>
        <taxon>Aphanothecaceae</taxon>
        <taxon>Aphanothece</taxon>
    </lineage>
</organism>
<dbReference type="EMBL" id="PVWP01000002">
    <property type="protein sequence ID" value="PSB38847.1"/>
    <property type="molecule type" value="Genomic_DNA"/>
</dbReference>
<dbReference type="InterPro" id="IPR050180">
    <property type="entry name" value="RNR_Ribonuclease"/>
</dbReference>
<dbReference type="Gene3D" id="2.40.50.140">
    <property type="entry name" value="Nucleic acid-binding proteins"/>
    <property type="match status" value="2"/>
</dbReference>
<dbReference type="InterPro" id="IPR011129">
    <property type="entry name" value="CSD"/>
</dbReference>
<evidence type="ECO:0000256" key="3">
    <source>
        <dbReference type="ARBA" id="ARBA00022839"/>
    </source>
</evidence>
<evidence type="ECO:0000313" key="6">
    <source>
        <dbReference type="EMBL" id="PSB38847.1"/>
    </source>
</evidence>
<evidence type="ECO:0000256" key="4">
    <source>
        <dbReference type="SAM" id="MobiDB-lite"/>
    </source>
</evidence>
<comment type="caution">
    <text evidence="6">The sequence shown here is derived from an EMBL/GenBank/DDBJ whole genome shotgun (WGS) entry which is preliminary data.</text>
</comment>
<dbReference type="SUPFAM" id="SSF50249">
    <property type="entry name" value="Nucleic acid-binding proteins"/>
    <property type="match status" value="3"/>
</dbReference>
<evidence type="ECO:0000256" key="1">
    <source>
        <dbReference type="ARBA" id="ARBA00022722"/>
    </source>
</evidence>
<protein>
    <submittedName>
        <fullName evidence="6">Organic colvent ABC transporter permease</fullName>
    </submittedName>
</protein>
<proteinExistence type="predicted"/>
<keyword evidence="7" id="KW-1185">Reference proteome</keyword>
<dbReference type="InterPro" id="IPR001900">
    <property type="entry name" value="RNase_II/R"/>
</dbReference>
<dbReference type="PANTHER" id="PTHR23355:SF9">
    <property type="entry name" value="DIS3-LIKE EXONUCLEASE 2"/>
    <property type="match status" value="1"/>
</dbReference>
<name>A0ABX5FCR5_9CHRO</name>
<reference evidence="6 7" key="1">
    <citation type="submission" date="2018-03" db="EMBL/GenBank/DDBJ databases">
        <title>The ancient ancestry and fast evolution of plastids.</title>
        <authorList>
            <person name="Moore K.R."/>
            <person name="Magnabosco C."/>
            <person name="Momper L."/>
            <person name="Gold D.A."/>
            <person name="Bosak T."/>
            <person name="Fournier G.P."/>
        </authorList>
    </citation>
    <scope>NUCLEOTIDE SEQUENCE [LARGE SCALE GENOMIC DNA]</scope>
    <source>
        <strain evidence="6 7">CCALA 015</strain>
    </source>
</reference>
<dbReference type="CDD" id="cd04471">
    <property type="entry name" value="S1_RNase_R"/>
    <property type="match status" value="1"/>
</dbReference>
<dbReference type="PROSITE" id="PS50126">
    <property type="entry name" value="S1"/>
    <property type="match status" value="1"/>
</dbReference>
<evidence type="ECO:0000313" key="7">
    <source>
        <dbReference type="Proteomes" id="UP000238218"/>
    </source>
</evidence>